<name>A0A972NSK4_9BURK</name>
<evidence type="ECO:0000313" key="2">
    <source>
        <dbReference type="Proteomes" id="UP000655523"/>
    </source>
</evidence>
<evidence type="ECO:0000313" key="1">
    <source>
        <dbReference type="EMBL" id="NPT59051.1"/>
    </source>
</evidence>
<proteinExistence type="predicted"/>
<gene>
    <name evidence="1" type="ORF">GNZ13_31950</name>
</gene>
<dbReference type="AlphaFoldDB" id="A0A972NSK4"/>
<protein>
    <submittedName>
        <fullName evidence="1">Uncharacterized protein</fullName>
    </submittedName>
</protein>
<sequence>MAEVTGPISTLPGAHHAVPDGVMCDDHSDRPAMHRVQGETDSFGCELIDMCDECHAAYKREMAETAAERATGVCDWCGRQATDLRPRRDYEEGSYGRLYDVCGACIRRQNEEAEEELERSGWYD</sequence>
<organism evidence="1 2">
    <name type="scientific">Paraburkholderia elongata</name>
    <dbReference type="NCBI Taxonomy" id="2675747"/>
    <lineage>
        <taxon>Bacteria</taxon>
        <taxon>Pseudomonadati</taxon>
        <taxon>Pseudomonadota</taxon>
        <taxon>Betaproteobacteria</taxon>
        <taxon>Burkholderiales</taxon>
        <taxon>Burkholderiaceae</taxon>
        <taxon>Paraburkholderia</taxon>
    </lineage>
</organism>
<dbReference type="Proteomes" id="UP000655523">
    <property type="component" value="Unassembled WGS sequence"/>
</dbReference>
<accession>A0A972NSK4</accession>
<comment type="caution">
    <text evidence="1">The sequence shown here is derived from an EMBL/GenBank/DDBJ whole genome shotgun (WGS) entry which is preliminary data.</text>
</comment>
<keyword evidence="2" id="KW-1185">Reference proteome</keyword>
<dbReference type="EMBL" id="WOEZ01000185">
    <property type="protein sequence ID" value="NPT59051.1"/>
    <property type="molecule type" value="Genomic_DNA"/>
</dbReference>
<dbReference type="RefSeq" id="WP_172172046.1">
    <property type="nucleotide sequence ID" value="NZ_WOEZ01000185.1"/>
</dbReference>
<reference evidence="1 2" key="1">
    <citation type="submission" date="2019-11" db="EMBL/GenBank/DDBJ databases">
        <title>Metabolism of dissolved organic matter in forest soils.</title>
        <authorList>
            <person name="Cyle K.T."/>
            <person name="Wilhelm R.C."/>
            <person name="Martinez C.E."/>
        </authorList>
    </citation>
    <scope>NUCLEOTIDE SEQUENCE [LARGE SCALE GENOMIC DNA]</scope>
    <source>
        <strain evidence="1 2">5N</strain>
    </source>
</reference>